<sequence>MLSDLLNVLYPPVCCGCRNLLGTGERVICTQCRHELALTNYHLYRETEAASKFSGRLELAFVSCFVYFSKSNIAQKLIHELKYKGQQQIGELFAYWYAADLKQVPALEQVDYVIPVPLHRRRLRERGYNQVDRFAQTLASALGATYNDTLLLRNSYRKTLTTKNKSERLGQAGGIFGLNPFSDTPPGHYLLVDDVLTTGSTLTQCGQVLSRIPGVKLSIVTMAMSV</sequence>
<dbReference type="CDD" id="cd06223">
    <property type="entry name" value="PRTases_typeI"/>
    <property type="match status" value="1"/>
</dbReference>
<comment type="caution">
    <text evidence="2">The sequence shown here is derived from an EMBL/GenBank/DDBJ whole genome shotgun (WGS) entry which is preliminary data.</text>
</comment>
<dbReference type="Proteomes" id="UP000216035">
    <property type="component" value="Unassembled WGS sequence"/>
</dbReference>
<dbReference type="InterPro" id="IPR051910">
    <property type="entry name" value="ComF/GntX_DNA_util-trans"/>
</dbReference>
<gene>
    <name evidence="2" type="ORF">CHX27_06270</name>
</gene>
<dbReference type="InterPro" id="IPR000836">
    <property type="entry name" value="PRTase_dom"/>
</dbReference>
<dbReference type="EMBL" id="NOXX01000182">
    <property type="protein sequence ID" value="OYQ45369.1"/>
    <property type="molecule type" value="Genomic_DNA"/>
</dbReference>
<name>A0A255ZVF1_9FLAO</name>
<dbReference type="InterPro" id="IPR029057">
    <property type="entry name" value="PRTase-like"/>
</dbReference>
<dbReference type="Gene3D" id="3.40.50.2020">
    <property type="match status" value="1"/>
</dbReference>
<evidence type="ECO:0008006" key="4">
    <source>
        <dbReference type="Google" id="ProtNLM"/>
    </source>
</evidence>
<dbReference type="AlphaFoldDB" id="A0A255ZVF1"/>
<proteinExistence type="inferred from homology"/>
<dbReference type="SUPFAM" id="SSF53271">
    <property type="entry name" value="PRTase-like"/>
    <property type="match status" value="1"/>
</dbReference>
<reference evidence="2 3" key="1">
    <citation type="submission" date="2017-07" db="EMBL/GenBank/DDBJ databases">
        <title>Flavobacterium cyanobacteriorum sp. nov., isolated from cyanobacterial aggregates in a eutrophic lake.</title>
        <authorList>
            <person name="Cai H."/>
        </authorList>
    </citation>
    <scope>NUCLEOTIDE SEQUENCE [LARGE SCALE GENOMIC DNA]</scope>
    <source>
        <strain evidence="2 3">TH167</strain>
    </source>
</reference>
<accession>A0A255ZVF1</accession>
<organism evidence="2 3">
    <name type="scientific">Flavobacterium aurantiibacter</name>
    <dbReference type="NCBI Taxonomy" id="2023067"/>
    <lineage>
        <taxon>Bacteria</taxon>
        <taxon>Pseudomonadati</taxon>
        <taxon>Bacteroidota</taxon>
        <taxon>Flavobacteriia</taxon>
        <taxon>Flavobacteriales</taxon>
        <taxon>Flavobacteriaceae</taxon>
        <taxon>Flavobacterium</taxon>
    </lineage>
</organism>
<evidence type="ECO:0000256" key="1">
    <source>
        <dbReference type="ARBA" id="ARBA00008007"/>
    </source>
</evidence>
<dbReference type="RefSeq" id="WP_094485911.1">
    <property type="nucleotide sequence ID" value="NZ_NOXX01000182.1"/>
</dbReference>
<comment type="similarity">
    <text evidence="1">Belongs to the ComF/GntX family.</text>
</comment>
<dbReference type="OrthoDB" id="9779910at2"/>
<evidence type="ECO:0000313" key="2">
    <source>
        <dbReference type="EMBL" id="OYQ45369.1"/>
    </source>
</evidence>
<dbReference type="PANTHER" id="PTHR47505:SF1">
    <property type="entry name" value="DNA UTILIZATION PROTEIN YHGH"/>
    <property type="match status" value="1"/>
</dbReference>
<dbReference type="PANTHER" id="PTHR47505">
    <property type="entry name" value="DNA UTILIZATION PROTEIN YHGH"/>
    <property type="match status" value="1"/>
</dbReference>
<keyword evidence="3" id="KW-1185">Reference proteome</keyword>
<protein>
    <recommendedName>
        <fullName evidence="4">Amidophosphoribosyltransferase</fullName>
    </recommendedName>
</protein>
<evidence type="ECO:0000313" key="3">
    <source>
        <dbReference type="Proteomes" id="UP000216035"/>
    </source>
</evidence>